<dbReference type="Pfam" id="PF07727">
    <property type="entry name" value="RVT_2"/>
    <property type="match status" value="1"/>
</dbReference>
<evidence type="ECO:0000313" key="3">
    <source>
        <dbReference type="Proteomes" id="UP000002358"/>
    </source>
</evidence>
<reference evidence="2" key="1">
    <citation type="submission" date="2021-01" db="UniProtKB">
        <authorList>
            <consortium name="EnsemblMetazoa"/>
        </authorList>
    </citation>
    <scope>IDENTIFICATION</scope>
</reference>
<accession>A0A7M7QCF8</accession>
<organism evidence="2 3">
    <name type="scientific">Nasonia vitripennis</name>
    <name type="common">Parasitic wasp</name>
    <dbReference type="NCBI Taxonomy" id="7425"/>
    <lineage>
        <taxon>Eukaryota</taxon>
        <taxon>Metazoa</taxon>
        <taxon>Ecdysozoa</taxon>
        <taxon>Arthropoda</taxon>
        <taxon>Hexapoda</taxon>
        <taxon>Insecta</taxon>
        <taxon>Pterygota</taxon>
        <taxon>Neoptera</taxon>
        <taxon>Endopterygota</taxon>
        <taxon>Hymenoptera</taxon>
        <taxon>Apocrita</taxon>
        <taxon>Proctotrupomorpha</taxon>
        <taxon>Chalcidoidea</taxon>
        <taxon>Pteromalidae</taxon>
        <taxon>Pteromalinae</taxon>
        <taxon>Nasonia</taxon>
    </lineage>
</organism>
<dbReference type="KEGG" id="nvi:103317335"/>
<protein>
    <recommendedName>
        <fullName evidence="1">Reverse transcriptase Ty1/copia-type domain-containing protein</fullName>
    </recommendedName>
</protein>
<dbReference type="SUPFAM" id="SSF56672">
    <property type="entry name" value="DNA/RNA polymerases"/>
    <property type="match status" value="1"/>
</dbReference>
<name>A0A7M7QCF8_NASVI</name>
<feature type="domain" description="Reverse transcriptase Ty1/copia-type" evidence="1">
    <location>
        <begin position="3"/>
        <end position="140"/>
    </location>
</feature>
<sequence>MEKGLEIEHLDVETAFLQGELEEQVYIQQPEGYVDPHHPDLVCRLKKAIYGLKQSGRVWNVKLGSILNEMGLQRCEYDPCLYHLQRSGAELKMAVFVDDLLVFASSRALIQEVTAELRKRITLRDLGDITRCFNVNVTRDREREEFYLWTNGIA</sequence>
<dbReference type="AlphaFoldDB" id="A0A7M7QCF8"/>
<dbReference type="InterPro" id="IPR043502">
    <property type="entry name" value="DNA/RNA_pol_sf"/>
</dbReference>
<dbReference type="GO" id="GO:0071897">
    <property type="term" value="P:DNA biosynthetic process"/>
    <property type="evidence" value="ECO:0007669"/>
    <property type="project" value="UniProtKB-ARBA"/>
</dbReference>
<dbReference type="Proteomes" id="UP000002358">
    <property type="component" value="Unassembled WGS sequence"/>
</dbReference>
<dbReference type="InParanoid" id="A0A7M7QCF8"/>
<keyword evidence="3" id="KW-1185">Reference proteome</keyword>
<proteinExistence type="predicted"/>
<evidence type="ECO:0000259" key="1">
    <source>
        <dbReference type="Pfam" id="PF07727"/>
    </source>
</evidence>
<dbReference type="OrthoDB" id="7615272at2759"/>
<dbReference type="GeneID" id="103317335"/>
<dbReference type="RefSeq" id="XP_031783902.1">
    <property type="nucleotide sequence ID" value="XM_031928042.1"/>
</dbReference>
<dbReference type="InterPro" id="IPR013103">
    <property type="entry name" value="RVT_2"/>
</dbReference>
<evidence type="ECO:0000313" key="2">
    <source>
        <dbReference type="EnsemblMetazoa" id="XP_031783902"/>
    </source>
</evidence>
<dbReference type="EnsemblMetazoa" id="XM_031928042">
    <property type="protein sequence ID" value="XP_031783902"/>
    <property type="gene ID" value="LOC103317335"/>
</dbReference>